<dbReference type="EMBL" id="AUPC02000514">
    <property type="protein sequence ID" value="POG58611.1"/>
    <property type="molecule type" value="Genomic_DNA"/>
</dbReference>
<evidence type="ECO:0000313" key="2">
    <source>
        <dbReference type="EMBL" id="POG58611.1"/>
    </source>
</evidence>
<feature type="signal peptide" evidence="1">
    <location>
        <begin position="1"/>
        <end position="19"/>
    </location>
</feature>
<keyword evidence="1" id="KW-0732">Signal</keyword>
<reference evidence="3 4" key="1">
    <citation type="journal article" date="2013" name="Proc. Natl. Acad. Sci. U.S.A.">
        <title>Genome of an arbuscular mycorrhizal fungus provides insight into the oldest plant symbiosis.</title>
        <authorList>
            <person name="Tisserant E."/>
            <person name="Malbreil M."/>
            <person name="Kuo A."/>
            <person name="Kohler A."/>
            <person name="Symeonidi A."/>
            <person name="Balestrini R."/>
            <person name="Charron P."/>
            <person name="Duensing N."/>
            <person name="Frei Dit Frey N."/>
            <person name="Gianinazzi-Pearson V."/>
            <person name="Gilbert L.B."/>
            <person name="Handa Y."/>
            <person name="Herr J.R."/>
            <person name="Hijri M."/>
            <person name="Koul R."/>
            <person name="Kawaguchi M."/>
            <person name="Krajinski F."/>
            <person name="Lammers P.J."/>
            <person name="Masclaux F.G."/>
            <person name="Murat C."/>
            <person name="Morin E."/>
            <person name="Ndikumana S."/>
            <person name="Pagni M."/>
            <person name="Petitpierre D."/>
            <person name="Requena N."/>
            <person name="Rosikiewicz P."/>
            <person name="Riley R."/>
            <person name="Saito K."/>
            <person name="San Clemente H."/>
            <person name="Shapiro H."/>
            <person name="van Tuinen D."/>
            <person name="Becard G."/>
            <person name="Bonfante P."/>
            <person name="Paszkowski U."/>
            <person name="Shachar-Hill Y.Y."/>
            <person name="Tuskan G.A."/>
            <person name="Young P.W."/>
            <person name="Sanders I.R."/>
            <person name="Henrissat B."/>
            <person name="Rensing S.A."/>
            <person name="Grigoriev I.V."/>
            <person name="Corradi N."/>
            <person name="Roux C."/>
            <person name="Martin F."/>
        </authorList>
    </citation>
    <scope>NUCLEOTIDE SEQUENCE [LARGE SCALE GENOMIC DNA]</scope>
    <source>
        <strain evidence="4">DAOM 181602 / DAOM 197198 / MUCL 43194</strain>
        <strain evidence="3">DAOM 197198</strain>
    </source>
</reference>
<sequence length="208" mass="22826">MFAKLCIFFLIAITTMVVGVPQEESTKNGTLISKRTTIPVCKDHNYSELVSAWCATKSSMTVICANKDFPGTFTSDTIQCNGAEVCVDYFLTEKDAQAQCASSYLEWNNDNSYVPCSSTSSFGGGQTLDVFVGAATYDVDGNLIQVEEFAIYLNNKEIAATSNKHNVSTILRDYKRNDDGDFDSCFAFSGTARVTGYFAAFWGCSFKK</sequence>
<gene>
    <name evidence="3" type="ORF">GLOIN_2v1804436</name>
    <name evidence="2" type="ORF">GLOIN_2v1821010</name>
</gene>
<dbReference type="AlphaFoldDB" id="A0A2P4QQQ4"/>
<evidence type="ECO:0000256" key="1">
    <source>
        <dbReference type="SAM" id="SignalP"/>
    </source>
</evidence>
<dbReference type="SMR" id="A0A2P4QQQ4"/>
<feature type="chain" id="PRO_5015085216" evidence="1">
    <location>
        <begin position="20"/>
        <end position="208"/>
    </location>
</feature>
<evidence type="ECO:0000313" key="3">
    <source>
        <dbReference type="EMBL" id="POG79966.1"/>
    </source>
</evidence>
<keyword evidence="4" id="KW-1185">Reference proteome</keyword>
<dbReference type="Proteomes" id="UP000018888">
    <property type="component" value="Unassembled WGS sequence"/>
</dbReference>
<reference evidence="3 4" key="2">
    <citation type="journal article" date="2018" name="New Phytol.">
        <title>High intraspecific genome diversity in the model arbuscular mycorrhizal symbiont Rhizophagus irregularis.</title>
        <authorList>
            <person name="Chen E.C.H."/>
            <person name="Morin E."/>
            <person name="Beaudet D."/>
            <person name="Noel J."/>
            <person name="Yildirir G."/>
            <person name="Ndikumana S."/>
            <person name="Charron P."/>
            <person name="St-Onge C."/>
            <person name="Giorgi J."/>
            <person name="Kruger M."/>
            <person name="Marton T."/>
            <person name="Ropars J."/>
            <person name="Grigoriev I.V."/>
            <person name="Hainaut M."/>
            <person name="Henrissat B."/>
            <person name="Roux C."/>
            <person name="Martin F."/>
            <person name="Corradi N."/>
        </authorList>
    </citation>
    <scope>NUCLEOTIDE SEQUENCE [LARGE SCALE GENOMIC DNA]</scope>
    <source>
        <strain evidence="4">DAOM 181602 / DAOM 197198 / MUCL 43194</strain>
        <strain evidence="3">DAOM 197198</strain>
    </source>
</reference>
<evidence type="ECO:0000313" key="4">
    <source>
        <dbReference type="Proteomes" id="UP000018888"/>
    </source>
</evidence>
<comment type="caution">
    <text evidence="3">The sequence shown here is derived from an EMBL/GenBank/DDBJ whole genome shotgun (WGS) entry which is preliminary data.</text>
</comment>
<accession>A0A2P4QQQ4</accession>
<protein>
    <submittedName>
        <fullName evidence="3">Uncharacterized protein</fullName>
    </submittedName>
</protein>
<proteinExistence type="predicted"/>
<dbReference type="EMBL" id="AUPC02000021">
    <property type="protein sequence ID" value="POG79966.1"/>
    <property type="molecule type" value="Genomic_DNA"/>
</dbReference>
<name>A0A2P4QQQ4_RHIID</name>
<organism evidence="3 4">
    <name type="scientific">Rhizophagus irregularis (strain DAOM 181602 / DAOM 197198 / MUCL 43194)</name>
    <name type="common">Arbuscular mycorrhizal fungus</name>
    <name type="synonym">Glomus intraradices</name>
    <dbReference type="NCBI Taxonomy" id="747089"/>
    <lineage>
        <taxon>Eukaryota</taxon>
        <taxon>Fungi</taxon>
        <taxon>Fungi incertae sedis</taxon>
        <taxon>Mucoromycota</taxon>
        <taxon>Glomeromycotina</taxon>
        <taxon>Glomeromycetes</taxon>
        <taxon>Glomerales</taxon>
        <taxon>Glomeraceae</taxon>
        <taxon>Rhizophagus</taxon>
    </lineage>
</organism>
<dbReference type="VEuPathDB" id="FungiDB:RhiirFUN_012837"/>